<comment type="cofactor">
    <cofactor evidence="7">
        <name>Zn(2+)</name>
        <dbReference type="ChEBI" id="CHEBI:29105"/>
    </cofactor>
    <text evidence="7">Binds 2 Zn(2+) ions per subunit.</text>
</comment>
<keyword evidence="6 7" id="KW-0862">Zinc</keyword>
<evidence type="ECO:0000256" key="5">
    <source>
        <dbReference type="ARBA" id="ARBA00022801"/>
    </source>
</evidence>
<keyword evidence="10" id="KW-1185">Reference proteome</keyword>
<dbReference type="GO" id="GO:0046872">
    <property type="term" value="F:metal ion binding"/>
    <property type="evidence" value="ECO:0007669"/>
    <property type="project" value="UniProtKB-KW"/>
</dbReference>
<proteinExistence type="inferred from homology"/>
<dbReference type="SMART" id="SM00849">
    <property type="entry name" value="Lactamase_B"/>
    <property type="match status" value="1"/>
</dbReference>
<dbReference type="PIRSF" id="PIRSF005457">
    <property type="entry name" value="Glx"/>
    <property type="match status" value="1"/>
</dbReference>
<comment type="pathway">
    <text evidence="2 7">Secondary metabolite metabolism; methylglyoxal degradation; (R)-lactate from methylglyoxal: step 2/2.</text>
</comment>
<gene>
    <name evidence="7" type="primary">gloB</name>
    <name evidence="9" type="ORF">SAMN04488568_11644</name>
</gene>
<evidence type="ECO:0000313" key="9">
    <source>
        <dbReference type="EMBL" id="SDM62875.1"/>
    </source>
</evidence>
<dbReference type="GO" id="GO:0004416">
    <property type="term" value="F:hydroxyacylglutathione hydrolase activity"/>
    <property type="evidence" value="ECO:0007669"/>
    <property type="project" value="UniProtKB-UniRule"/>
</dbReference>
<feature type="binding site" evidence="7">
    <location>
        <position position="134"/>
    </location>
    <ligand>
        <name>Zn(2+)</name>
        <dbReference type="ChEBI" id="CHEBI:29105"/>
        <label>1</label>
    </ligand>
</feature>
<reference evidence="9 10" key="1">
    <citation type="submission" date="2016-10" db="EMBL/GenBank/DDBJ databases">
        <authorList>
            <person name="de Groot N.N."/>
        </authorList>
    </citation>
    <scope>NUCLEOTIDE SEQUENCE [LARGE SCALE GENOMIC DNA]</scope>
    <source>
        <strain evidence="9 10">DSM 16077</strain>
    </source>
</reference>
<feature type="domain" description="Metallo-beta-lactamase" evidence="8">
    <location>
        <begin position="14"/>
        <end position="172"/>
    </location>
</feature>
<dbReference type="CDD" id="cd07723">
    <property type="entry name" value="hydroxyacylglutathione_hydrolase_MBL-fold"/>
    <property type="match status" value="1"/>
</dbReference>
<evidence type="ECO:0000256" key="4">
    <source>
        <dbReference type="ARBA" id="ARBA00022723"/>
    </source>
</evidence>
<dbReference type="EC" id="3.1.2.6" evidence="7"/>
<keyword evidence="4 7" id="KW-0479">Metal-binding</keyword>
<dbReference type="PANTHER" id="PTHR43705:SF1">
    <property type="entry name" value="HYDROXYACYLGLUTATHIONE HYDROLASE GLOB"/>
    <property type="match status" value="1"/>
</dbReference>
<dbReference type="InterPro" id="IPR032282">
    <property type="entry name" value="HAGH_C"/>
</dbReference>
<sequence>MSELSIRQFPCLSDNYGFLIHDAASGETATIDTPDPDRILAEAKAAGWTITQIWNTHHHFDHAGGNAAIKAATGARIVAPAYESDRIPGIDQPVSDGDSVWLGKTEAKVIFTPGHTSGHIVYNLPGEQVAFVGDTLFALGCGRLFEGTPQQMWTSLSRLAMLPDDTVIYCAHEYTQANARFALSVDPDNPALQAYAATVEARRARGEATVPTTIAHEKAANPFLRPADRAIRDRLGLADASDTDVFAEIRRRKDIF</sequence>
<organism evidence="9 10">
    <name type="scientific">Maricaulis salignorans</name>
    <dbReference type="NCBI Taxonomy" id="144026"/>
    <lineage>
        <taxon>Bacteria</taxon>
        <taxon>Pseudomonadati</taxon>
        <taxon>Pseudomonadota</taxon>
        <taxon>Alphaproteobacteria</taxon>
        <taxon>Maricaulales</taxon>
        <taxon>Maricaulaceae</taxon>
        <taxon>Maricaulis</taxon>
    </lineage>
</organism>
<comment type="function">
    <text evidence="7">Thiolesterase that catalyzes the hydrolysis of S-D-lactoyl-glutathione to form glutathione and D-lactic acid.</text>
</comment>
<evidence type="ECO:0000256" key="6">
    <source>
        <dbReference type="ARBA" id="ARBA00022833"/>
    </source>
</evidence>
<dbReference type="InterPro" id="IPR017782">
    <property type="entry name" value="Hydroxyacylglutathione_Hdrlase"/>
</dbReference>
<dbReference type="InterPro" id="IPR036866">
    <property type="entry name" value="RibonucZ/Hydroxyglut_hydro"/>
</dbReference>
<keyword evidence="5 7" id="KW-0378">Hydrolase</keyword>
<protein>
    <recommendedName>
        <fullName evidence="7">Hydroxyacylglutathione hydrolase</fullName>
        <ecNumber evidence="7">3.1.2.6</ecNumber>
    </recommendedName>
    <alternativeName>
        <fullName evidence="7">Glyoxalase II</fullName>
        <shortName evidence="7">Glx II</shortName>
    </alternativeName>
</protein>
<comment type="subunit">
    <text evidence="7">Monomer.</text>
</comment>
<dbReference type="InterPro" id="IPR035680">
    <property type="entry name" value="Clx_II_MBL"/>
</dbReference>
<dbReference type="InterPro" id="IPR001279">
    <property type="entry name" value="Metallo-B-lactamas"/>
</dbReference>
<evidence type="ECO:0000256" key="3">
    <source>
        <dbReference type="ARBA" id="ARBA00006759"/>
    </source>
</evidence>
<dbReference type="Pfam" id="PF16123">
    <property type="entry name" value="HAGH_C"/>
    <property type="match status" value="1"/>
</dbReference>
<evidence type="ECO:0000259" key="8">
    <source>
        <dbReference type="SMART" id="SM00849"/>
    </source>
</evidence>
<dbReference type="HAMAP" id="MF_01374">
    <property type="entry name" value="Glyoxalase_2"/>
    <property type="match status" value="1"/>
</dbReference>
<feature type="binding site" evidence="7">
    <location>
        <position position="61"/>
    </location>
    <ligand>
        <name>Zn(2+)</name>
        <dbReference type="ChEBI" id="CHEBI:29105"/>
        <label>2</label>
    </ligand>
</feature>
<feature type="binding site" evidence="7">
    <location>
        <position position="59"/>
    </location>
    <ligand>
        <name>Zn(2+)</name>
        <dbReference type="ChEBI" id="CHEBI:29105"/>
        <label>1</label>
    </ligand>
</feature>
<feature type="binding site" evidence="7">
    <location>
        <position position="57"/>
    </location>
    <ligand>
        <name>Zn(2+)</name>
        <dbReference type="ChEBI" id="CHEBI:29105"/>
        <label>1</label>
    </ligand>
</feature>
<dbReference type="Pfam" id="PF00753">
    <property type="entry name" value="Lactamase_B"/>
    <property type="match status" value="1"/>
</dbReference>
<comment type="similarity">
    <text evidence="3 7">Belongs to the metallo-beta-lactamase superfamily. Glyoxalase II family.</text>
</comment>
<dbReference type="PANTHER" id="PTHR43705">
    <property type="entry name" value="HYDROXYACYLGLUTATHIONE HYDROLASE"/>
    <property type="match status" value="1"/>
</dbReference>
<dbReference type="AlphaFoldDB" id="A0A1G9UTI9"/>
<dbReference type="OrthoDB" id="9802248at2"/>
<feature type="binding site" evidence="7">
    <location>
        <position position="172"/>
    </location>
    <ligand>
        <name>Zn(2+)</name>
        <dbReference type="ChEBI" id="CHEBI:29105"/>
        <label>2</label>
    </ligand>
</feature>
<feature type="binding site" evidence="7">
    <location>
        <position position="115"/>
    </location>
    <ligand>
        <name>Zn(2+)</name>
        <dbReference type="ChEBI" id="CHEBI:29105"/>
        <label>1</label>
    </ligand>
</feature>
<dbReference type="STRING" id="144026.SAMN04488568_11644"/>
<dbReference type="UniPathway" id="UPA00619">
    <property type="reaction ID" value="UER00676"/>
</dbReference>
<dbReference type="EMBL" id="FNHG01000016">
    <property type="protein sequence ID" value="SDM62875.1"/>
    <property type="molecule type" value="Genomic_DNA"/>
</dbReference>
<feature type="binding site" evidence="7">
    <location>
        <position position="134"/>
    </location>
    <ligand>
        <name>Zn(2+)</name>
        <dbReference type="ChEBI" id="CHEBI:29105"/>
        <label>2</label>
    </ligand>
</feature>
<dbReference type="SUPFAM" id="SSF56281">
    <property type="entry name" value="Metallo-hydrolase/oxidoreductase"/>
    <property type="match status" value="1"/>
</dbReference>
<comment type="catalytic activity">
    <reaction evidence="1 7">
        <text>an S-(2-hydroxyacyl)glutathione + H2O = a 2-hydroxy carboxylate + glutathione + H(+)</text>
        <dbReference type="Rhea" id="RHEA:21864"/>
        <dbReference type="ChEBI" id="CHEBI:15377"/>
        <dbReference type="ChEBI" id="CHEBI:15378"/>
        <dbReference type="ChEBI" id="CHEBI:57925"/>
        <dbReference type="ChEBI" id="CHEBI:58896"/>
        <dbReference type="ChEBI" id="CHEBI:71261"/>
        <dbReference type="EC" id="3.1.2.6"/>
    </reaction>
</comment>
<evidence type="ECO:0000313" key="10">
    <source>
        <dbReference type="Proteomes" id="UP000199759"/>
    </source>
</evidence>
<name>A0A1G9UTI9_9PROT</name>
<evidence type="ECO:0000256" key="1">
    <source>
        <dbReference type="ARBA" id="ARBA00001623"/>
    </source>
</evidence>
<dbReference type="GO" id="GO:0019243">
    <property type="term" value="P:methylglyoxal catabolic process to D-lactate via S-lactoyl-glutathione"/>
    <property type="evidence" value="ECO:0007669"/>
    <property type="project" value="UniProtKB-UniRule"/>
</dbReference>
<accession>A0A1G9UTI9</accession>
<evidence type="ECO:0000256" key="2">
    <source>
        <dbReference type="ARBA" id="ARBA00004963"/>
    </source>
</evidence>
<dbReference type="Proteomes" id="UP000199759">
    <property type="component" value="Unassembled WGS sequence"/>
</dbReference>
<dbReference type="Gene3D" id="3.60.15.10">
    <property type="entry name" value="Ribonuclease Z/Hydroxyacylglutathione hydrolase-like"/>
    <property type="match status" value="1"/>
</dbReference>
<feature type="binding site" evidence="7">
    <location>
        <position position="62"/>
    </location>
    <ligand>
        <name>Zn(2+)</name>
        <dbReference type="ChEBI" id="CHEBI:29105"/>
        <label>2</label>
    </ligand>
</feature>
<evidence type="ECO:0000256" key="7">
    <source>
        <dbReference type="HAMAP-Rule" id="MF_01374"/>
    </source>
</evidence>
<dbReference type="InterPro" id="IPR050110">
    <property type="entry name" value="Glyoxalase_II_hydrolase"/>
</dbReference>
<dbReference type="NCBIfam" id="TIGR03413">
    <property type="entry name" value="GSH_gloB"/>
    <property type="match status" value="1"/>
</dbReference>
<dbReference type="RefSeq" id="WP_091771038.1">
    <property type="nucleotide sequence ID" value="NZ_FNHG01000016.1"/>
</dbReference>